<evidence type="ECO:0000256" key="4">
    <source>
        <dbReference type="ARBA" id="ARBA00022605"/>
    </source>
</evidence>
<dbReference type="EC" id="2.7.1.71" evidence="3 11"/>
<keyword evidence="11" id="KW-0479">Metal-binding</keyword>
<reference evidence="12 13" key="2">
    <citation type="submission" date="2014-05" db="EMBL/GenBank/DDBJ databases">
        <title>Genome sequence of Streptococcus gallolyticus.</title>
        <authorList>
            <person name="Del Campo R."/>
        </authorList>
    </citation>
    <scope>NUCLEOTIDE SEQUENCE [LARGE SCALE GENOMIC DNA]</scope>
    <source>
        <strain evidence="12 13">LMG17956</strain>
    </source>
</reference>
<keyword evidence="5 11" id="KW-0808">Transferase</keyword>
<dbReference type="GO" id="GO:0000287">
    <property type="term" value="F:magnesium ion binding"/>
    <property type="evidence" value="ECO:0007669"/>
    <property type="project" value="UniProtKB-UniRule"/>
</dbReference>
<keyword evidence="6 11" id="KW-0547">Nucleotide-binding</keyword>
<evidence type="ECO:0000256" key="3">
    <source>
        <dbReference type="ARBA" id="ARBA00012154"/>
    </source>
</evidence>
<feature type="binding site" evidence="11">
    <location>
        <position position="14"/>
    </location>
    <ligand>
        <name>Mg(2+)</name>
        <dbReference type="ChEBI" id="CHEBI:18420"/>
    </ligand>
</feature>
<dbReference type="GO" id="GO:0008652">
    <property type="term" value="P:amino acid biosynthetic process"/>
    <property type="evidence" value="ECO:0007669"/>
    <property type="project" value="UniProtKB-KW"/>
</dbReference>
<keyword evidence="4 11" id="KW-0028">Amino-acid biosynthesis</keyword>
<evidence type="ECO:0000256" key="10">
    <source>
        <dbReference type="ARBA" id="ARBA00048567"/>
    </source>
</evidence>
<organism evidence="12 13">
    <name type="scientific">Streptococcus gallolyticus</name>
    <dbReference type="NCBI Taxonomy" id="315405"/>
    <lineage>
        <taxon>Bacteria</taxon>
        <taxon>Bacillati</taxon>
        <taxon>Bacillota</taxon>
        <taxon>Bacilli</taxon>
        <taxon>Lactobacillales</taxon>
        <taxon>Streptococcaceae</taxon>
        <taxon>Streptococcus</taxon>
    </lineage>
</organism>
<comment type="pathway">
    <text evidence="1 11">Metabolic intermediate biosynthesis; chorismate biosynthesis; chorismate from D-erythrose 4-phosphate and phosphoenolpyruvate: step 5/7.</text>
</comment>
<comment type="similarity">
    <text evidence="2 11">Belongs to the shikimate kinase family.</text>
</comment>
<feature type="binding site" evidence="11">
    <location>
        <position position="113"/>
    </location>
    <ligand>
        <name>ATP</name>
        <dbReference type="ChEBI" id="CHEBI:30616"/>
    </ligand>
</feature>
<keyword evidence="8 11" id="KW-0067">ATP-binding</keyword>
<evidence type="ECO:0000256" key="2">
    <source>
        <dbReference type="ARBA" id="ARBA00006997"/>
    </source>
</evidence>
<comment type="function">
    <text evidence="11">Catalyzes the specific phosphorylation of the 3-hydroxyl group of shikimic acid using ATP as a cosubstrate.</text>
</comment>
<protein>
    <recommendedName>
        <fullName evidence="3 11">Shikimate kinase</fullName>
        <shortName evidence="11">SK</shortName>
        <ecNumber evidence="3 11">2.7.1.71</ecNumber>
    </recommendedName>
</protein>
<dbReference type="AlphaFoldDB" id="A0A060RG76"/>
<comment type="caution">
    <text evidence="12">The sequence shown here is derived from an EMBL/GenBank/DDBJ whole genome shotgun (WGS) entry which is preliminary data.</text>
</comment>
<keyword evidence="9 11" id="KW-0057">Aromatic amino acid biosynthesis</keyword>
<evidence type="ECO:0000256" key="6">
    <source>
        <dbReference type="ARBA" id="ARBA00022741"/>
    </source>
</evidence>
<dbReference type="GO" id="GO:0005829">
    <property type="term" value="C:cytosol"/>
    <property type="evidence" value="ECO:0007669"/>
    <property type="project" value="TreeGrafter"/>
</dbReference>
<dbReference type="InterPro" id="IPR027417">
    <property type="entry name" value="P-loop_NTPase"/>
</dbReference>
<proteinExistence type="inferred from homology"/>
<dbReference type="Proteomes" id="UP000027584">
    <property type="component" value="Unassembled WGS sequence"/>
</dbReference>
<comment type="caution">
    <text evidence="11">Lacks conserved residue(s) required for the propagation of feature annotation.</text>
</comment>
<name>A0A060RG76_9STRE</name>
<dbReference type="Pfam" id="PF01202">
    <property type="entry name" value="SKI"/>
    <property type="match status" value="1"/>
</dbReference>
<dbReference type="EMBL" id="CCBC010000062">
    <property type="protein sequence ID" value="CDO17213.1"/>
    <property type="molecule type" value="Genomic_DNA"/>
</dbReference>
<dbReference type="HAMAP" id="MF_00109">
    <property type="entry name" value="Shikimate_kinase"/>
    <property type="match status" value="1"/>
</dbReference>
<dbReference type="PANTHER" id="PTHR21087">
    <property type="entry name" value="SHIKIMATE KINASE"/>
    <property type="match status" value="1"/>
</dbReference>
<dbReference type="PANTHER" id="PTHR21087:SF16">
    <property type="entry name" value="SHIKIMATE KINASE 1, CHLOROPLASTIC"/>
    <property type="match status" value="1"/>
</dbReference>
<evidence type="ECO:0000256" key="5">
    <source>
        <dbReference type="ARBA" id="ARBA00022679"/>
    </source>
</evidence>
<evidence type="ECO:0000256" key="9">
    <source>
        <dbReference type="ARBA" id="ARBA00023141"/>
    </source>
</evidence>
<dbReference type="CDD" id="cd00464">
    <property type="entry name" value="SK"/>
    <property type="match status" value="1"/>
</dbReference>
<evidence type="ECO:0000256" key="1">
    <source>
        <dbReference type="ARBA" id="ARBA00004842"/>
    </source>
</evidence>
<gene>
    <name evidence="11" type="primary">aroK</name>
    <name evidence="12" type="ORF">BN963_SGAL_00393</name>
</gene>
<dbReference type="UniPathway" id="UPA00053">
    <property type="reaction ID" value="UER00088"/>
</dbReference>
<sequence length="158" mass="17669">MARIIIGFMGSGKSTISSLLDENYIDMDALITERIGMSIADFFAKEGEAKFREIESQVLAELADSDQVISTGGGIVINPINREILAKNPETIYLKSDFETLYDRIEHDTENVRPLFVNNSKEAFKEIFDGRQEMYEAAANRIIDVAGKTPEEIVEEIG</sequence>
<feature type="binding site" evidence="11">
    <location>
        <position position="52"/>
    </location>
    <ligand>
        <name>substrate</name>
    </ligand>
</feature>
<dbReference type="GO" id="GO:0009073">
    <property type="term" value="P:aromatic amino acid family biosynthetic process"/>
    <property type="evidence" value="ECO:0007669"/>
    <property type="project" value="UniProtKB-KW"/>
</dbReference>
<dbReference type="Gene3D" id="3.40.50.300">
    <property type="entry name" value="P-loop containing nucleotide triphosphate hydrolases"/>
    <property type="match status" value="1"/>
</dbReference>
<keyword evidence="7 11" id="KW-0418">Kinase</keyword>
<evidence type="ECO:0000256" key="11">
    <source>
        <dbReference type="HAMAP-Rule" id="MF_00109"/>
    </source>
</evidence>
<feature type="binding site" evidence="11">
    <location>
        <position position="131"/>
    </location>
    <ligand>
        <name>substrate</name>
    </ligand>
</feature>
<reference evidence="12 13" key="1">
    <citation type="submission" date="2014-02" db="EMBL/GenBank/DDBJ databases">
        <authorList>
            <person name="Manrique M."/>
        </authorList>
    </citation>
    <scope>NUCLEOTIDE SEQUENCE [LARGE SCALE GENOMIC DNA]</scope>
    <source>
        <strain evidence="12 13">LMG17956</strain>
    </source>
</reference>
<dbReference type="InterPro" id="IPR023000">
    <property type="entry name" value="Shikimate_kinase_CS"/>
</dbReference>
<feature type="binding site" evidence="11">
    <location>
        <position position="73"/>
    </location>
    <ligand>
        <name>substrate</name>
    </ligand>
</feature>
<evidence type="ECO:0000256" key="7">
    <source>
        <dbReference type="ARBA" id="ARBA00022777"/>
    </source>
</evidence>
<accession>A0A060RG76</accession>
<feature type="binding site" evidence="11">
    <location>
        <begin position="10"/>
        <end position="15"/>
    </location>
    <ligand>
        <name>ATP</name>
        <dbReference type="ChEBI" id="CHEBI:30616"/>
    </ligand>
</feature>
<dbReference type="InterPro" id="IPR000623">
    <property type="entry name" value="Shikimate_kinase/TSH1"/>
</dbReference>
<dbReference type="GO" id="GO:0009423">
    <property type="term" value="P:chorismate biosynthetic process"/>
    <property type="evidence" value="ECO:0007669"/>
    <property type="project" value="UniProtKB-UniRule"/>
</dbReference>
<dbReference type="PROSITE" id="PS01128">
    <property type="entry name" value="SHIKIMATE_KINASE"/>
    <property type="match status" value="1"/>
</dbReference>
<dbReference type="InterPro" id="IPR031322">
    <property type="entry name" value="Shikimate/glucono_kinase"/>
</dbReference>
<evidence type="ECO:0000256" key="8">
    <source>
        <dbReference type="ARBA" id="ARBA00022840"/>
    </source>
</evidence>
<dbReference type="SUPFAM" id="SSF52540">
    <property type="entry name" value="P-loop containing nucleoside triphosphate hydrolases"/>
    <property type="match status" value="1"/>
</dbReference>
<dbReference type="GO" id="GO:0005524">
    <property type="term" value="F:ATP binding"/>
    <property type="evidence" value="ECO:0007669"/>
    <property type="project" value="UniProtKB-UniRule"/>
</dbReference>
<comment type="cofactor">
    <cofactor evidence="11">
        <name>Mg(2+)</name>
        <dbReference type="ChEBI" id="CHEBI:18420"/>
    </cofactor>
    <text evidence="11">Binds 1 Mg(2+) ion per subunit.</text>
</comment>
<dbReference type="GO" id="GO:0004765">
    <property type="term" value="F:shikimate kinase activity"/>
    <property type="evidence" value="ECO:0007669"/>
    <property type="project" value="UniProtKB-UniRule"/>
</dbReference>
<keyword evidence="11" id="KW-0460">Magnesium</keyword>
<comment type="subunit">
    <text evidence="11">Monomer.</text>
</comment>
<comment type="subcellular location">
    <subcellularLocation>
        <location evidence="11">Cytoplasm</location>
    </subcellularLocation>
</comment>
<evidence type="ECO:0000313" key="13">
    <source>
        <dbReference type="Proteomes" id="UP000027584"/>
    </source>
</evidence>
<comment type="catalytic activity">
    <reaction evidence="10 11">
        <text>shikimate + ATP = 3-phosphoshikimate + ADP + H(+)</text>
        <dbReference type="Rhea" id="RHEA:13121"/>
        <dbReference type="ChEBI" id="CHEBI:15378"/>
        <dbReference type="ChEBI" id="CHEBI:30616"/>
        <dbReference type="ChEBI" id="CHEBI:36208"/>
        <dbReference type="ChEBI" id="CHEBI:145989"/>
        <dbReference type="ChEBI" id="CHEBI:456216"/>
        <dbReference type="EC" id="2.7.1.71"/>
    </reaction>
</comment>
<keyword evidence="11" id="KW-0963">Cytoplasm</keyword>
<dbReference type="PRINTS" id="PR01100">
    <property type="entry name" value="SHIKIMTKNASE"/>
</dbReference>
<feature type="binding site" evidence="11">
    <location>
        <position position="28"/>
    </location>
    <ligand>
        <name>substrate</name>
    </ligand>
</feature>
<evidence type="ECO:0000313" key="12">
    <source>
        <dbReference type="EMBL" id="CDO17213.1"/>
    </source>
</evidence>